<proteinExistence type="predicted"/>
<accession>A0A914ZVG6</accession>
<evidence type="ECO:0000313" key="1">
    <source>
        <dbReference type="Proteomes" id="UP000887569"/>
    </source>
</evidence>
<sequence>MDDGSGIQIPVVRHLKTFPALSQGFEAAFLLRVICFKSGLLFETFVSISSPLSAEKSLFYLRS</sequence>
<dbReference type="WBParaSite" id="PgB30_g006_t15">
    <property type="protein sequence ID" value="PgB30_g006_t15"/>
    <property type="gene ID" value="PgB30_g006"/>
</dbReference>
<keyword evidence="1" id="KW-1185">Reference proteome</keyword>
<reference evidence="2" key="1">
    <citation type="submission" date="2022-11" db="UniProtKB">
        <authorList>
            <consortium name="WormBaseParasite"/>
        </authorList>
    </citation>
    <scope>IDENTIFICATION</scope>
</reference>
<protein>
    <submittedName>
        <fullName evidence="2">BTB domain-containing protein</fullName>
    </submittedName>
</protein>
<organism evidence="1 2">
    <name type="scientific">Parascaris univalens</name>
    <name type="common">Nematode worm</name>
    <dbReference type="NCBI Taxonomy" id="6257"/>
    <lineage>
        <taxon>Eukaryota</taxon>
        <taxon>Metazoa</taxon>
        <taxon>Ecdysozoa</taxon>
        <taxon>Nematoda</taxon>
        <taxon>Chromadorea</taxon>
        <taxon>Rhabditida</taxon>
        <taxon>Spirurina</taxon>
        <taxon>Ascaridomorpha</taxon>
        <taxon>Ascaridoidea</taxon>
        <taxon>Ascarididae</taxon>
        <taxon>Parascaris</taxon>
    </lineage>
</organism>
<dbReference type="Proteomes" id="UP000887569">
    <property type="component" value="Unplaced"/>
</dbReference>
<dbReference type="AlphaFoldDB" id="A0A914ZVG6"/>
<evidence type="ECO:0000313" key="2">
    <source>
        <dbReference type="WBParaSite" id="PgB30_g006_t15"/>
    </source>
</evidence>
<name>A0A914ZVG6_PARUN</name>